<accession>A0AAV2QY13</accession>
<protein>
    <recommendedName>
        <fullName evidence="6">RING-type domain-containing protein</fullName>
    </recommendedName>
</protein>
<dbReference type="EMBL" id="CAXKWB010013074">
    <property type="protein sequence ID" value="CAL4106500.1"/>
    <property type="molecule type" value="Genomic_DNA"/>
</dbReference>
<gene>
    <name evidence="7" type="ORF">MNOR_LOCUS18347</name>
</gene>
<keyword evidence="8" id="KW-1185">Reference proteome</keyword>
<evidence type="ECO:0000256" key="2">
    <source>
        <dbReference type="ARBA" id="ARBA00022771"/>
    </source>
</evidence>
<evidence type="ECO:0000256" key="5">
    <source>
        <dbReference type="SAM" id="Coils"/>
    </source>
</evidence>
<proteinExistence type="predicted"/>
<feature type="coiled-coil region" evidence="5">
    <location>
        <begin position="212"/>
        <end position="242"/>
    </location>
</feature>
<dbReference type="AlphaFoldDB" id="A0AAV2QY13"/>
<organism evidence="7 8">
    <name type="scientific">Meganyctiphanes norvegica</name>
    <name type="common">Northern krill</name>
    <name type="synonym">Thysanopoda norvegica</name>
    <dbReference type="NCBI Taxonomy" id="48144"/>
    <lineage>
        <taxon>Eukaryota</taxon>
        <taxon>Metazoa</taxon>
        <taxon>Ecdysozoa</taxon>
        <taxon>Arthropoda</taxon>
        <taxon>Crustacea</taxon>
        <taxon>Multicrustacea</taxon>
        <taxon>Malacostraca</taxon>
        <taxon>Eumalacostraca</taxon>
        <taxon>Eucarida</taxon>
        <taxon>Euphausiacea</taxon>
        <taxon>Euphausiidae</taxon>
        <taxon>Meganyctiphanes</taxon>
    </lineage>
</organism>
<name>A0AAV2QY13_MEGNR</name>
<keyword evidence="5" id="KW-0175">Coiled coil</keyword>
<dbReference type="PROSITE" id="PS00518">
    <property type="entry name" value="ZF_RING_1"/>
    <property type="match status" value="1"/>
</dbReference>
<evidence type="ECO:0000256" key="1">
    <source>
        <dbReference type="ARBA" id="ARBA00022723"/>
    </source>
</evidence>
<dbReference type="SUPFAM" id="SSF57850">
    <property type="entry name" value="RING/U-box"/>
    <property type="match status" value="1"/>
</dbReference>
<dbReference type="Gene3D" id="3.30.40.10">
    <property type="entry name" value="Zinc/RING finger domain, C3HC4 (zinc finger)"/>
    <property type="match status" value="1"/>
</dbReference>
<dbReference type="InterPro" id="IPR017907">
    <property type="entry name" value="Znf_RING_CS"/>
</dbReference>
<feature type="non-terminal residue" evidence="7">
    <location>
        <position position="1"/>
    </location>
</feature>
<dbReference type="InterPro" id="IPR047153">
    <property type="entry name" value="TRIM45/56/19-like"/>
</dbReference>
<feature type="domain" description="RING-type" evidence="6">
    <location>
        <begin position="5"/>
        <end position="48"/>
    </location>
</feature>
<dbReference type="SUPFAM" id="SSF57845">
    <property type="entry name" value="B-box zinc-binding domain"/>
    <property type="match status" value="1"/>
</dbReference>
<dbReference type="SMART" id="SM00184">
    <property type="entry name" value="RING"/>
    <property type="match status" value="1"/>
</dbReference>
<sequence>EELECEICCYIYDDANRRPKNLPCGHTFCSKCMAKEITNGKTTCPTCRMSHNAQSVDDLVFSIVLERLIRNMPKVLKNGAKSCDSEDEDEMDEYSGGPCSKHKKSFVYFYCHTHLVHVCRECTVIDHPTNKCKIVSFKEEVEKRRENNIFQAGSAVTAIKVTQTALVDFVRESDHIISSEVLKIQKWKKEIEDATQLIAKRKSGSDNAQHEISQGNVKIKNMEAAKQNLQNAKTKKTIMRASNDIENVFTFLTKWIQDVCTEYKLTLLDENSSAPANILKDISNGKNICVETTINDTKSTAKLTSKDVKLHIHPFKSKTSQEGTHILQYEQVLSHLPRLPPTLLFLDLTHNNAYQGRVYIRLEPELHAFIKNIPDLFTSKTGNSVLGKSCRYASSFNLGIKIQQTVNEVSLRERKPVTVNSGAVLCNFNGNLIWTMFLYLECERSYDSYNAKLGHVVSGLEVAKACKAVRSSEQSNIKISDCGIVLEM</sequence>
<evidence type="ECO:0000256" key="4">
    <source>
        <dbReference type="PROSITE-ProRule" id="PRU00175"/>
    </source>
</evidence>
<dbReference type="PANTHER" id="PTHR25462">
    <property type="entry name" value="BONUS, ISOFORM C-RELATED"/>
    <property type="match status" value="1"/>
</dbReference>
<reference evidence="7 8" key="1">
    <citation type="submission" date="2024-05" db="EMBL/GenBank/DDBJ databases">
        <authorList>
            <person name="Wallberg A."/>
        </authorList>
    </citation>
    <scope>NUCLEOTIDE SEQUENCE [LARGE SCALE GENOMIC DNA]</scope>
</reference>
<dbReference type="InterPro" id="IPR013083">
    <property type="entry name" value="Znf_RING/FYVE/PHD"/>
</dbReference>
<keyword evidence="3" id="KW-0862">Zinc</keyword>
<keyword evidence="2 4" id="KW-0863">Zinc-finger</keyword>
<evidence type="ECO:0000313" key="8">
    <source>
        <dbReference type="Proteomes" id="UP001497623"/>
    </source>
</evidence>
<evidence type="ECO:0000259" key="6">
    <source>
        <dbReference type="PROSITE" id="PS50089"/>
    </source>
</evidence>
<dbReference type="GO" id="GO:0008270">
    <property type="term" value="F:zinc ion binding"/>
    <property type="evidence" value="ECO:0007669"/>
    <property type="project" value="UniProtKB-KW"/>
</dbReference>
<dbReference type="PROSITE" id="PS50089">
    <property type="entry name" value="ZF_RING_2"/>
    <property type="match status" value="1"/>
</dbReference>
<evidence type="ECO:0000313" key="7">
    <source>
        <dbReference type="EMBL" id="CAL4106500.1"/>
    </source>
</evidence>
<keyword evidence="1" id="KW-0479">Metal-binding</keyword>
<evidence type="ECO:0000256" key="3">
    <source>
        <dbReference type="ARBA" id="ARBA00022833"/>
    </source>
</evidence>
<comment type="caution">
    <text evidence="7">The sequence shown here is derived from an EMBL/GenBank/DDBJ whole genome shotgun (WGS) entry which is preliminary data.</text>
</comment>
<dbReference type="Proteomes" id="UP001497623">
    <property type="component" value="Unassembled WGS sequence"/>
</dbReference>
<dbReference type="InterPro" id="IPR001841">
    <property type="entry name" value="Znf_RING"/>
</dbReference>
<dbReference type="PANTHER" id="PTHR25462:SF296">
    <property type="entry name" value="MEIOTIC P26, ISOFORM F"/>
    <property type="match status" value="1"/>
</dbReference>
<dbReference type="Pfam" id="PF13639">
    <property type="entry name" value="zf-RING_2"/>
    <property type="match status" value="1"/>
</dbReference>